<dbReference type="PROSITE" id="PS50043">
    <property type="entry name" value="HTH_LUXR_2"/>
    <property type="match status" value="1"/>
</dbReference>
<dbReference type="PANTHER" id="PTHR43214">
    <property type="entry name" value="TWO-COMPONENT RESPONSE REGULATOR"/>
    <property type="match status" value="1"/>
</dbReference>
<evidence type="ECO:0000256" key="5">
    <source>
        <dbReference type="PROSITE-ProRule" id="PRU00169"/>
    </source>
</evidence>
<protein>
    <submittedName>
        <fullName evidence="9">Two component transcriptional regulator, LuxR family</fullName>
    </submittedName>
</protein>
<dbReference type="CDD" id="cd17535">
    <property type="entry name" value="REC_NarL-like"/>
    <property type="match status" value="1"/>
</dbReference>
<dbReference type="InterPro" id="IPR001789">
    <property type="entry name" value="Sig_transdc_resp-reg_receiver"/>
</dbReference>
<evidence type="ECO:0000259" key="8">
    <source>
        <dbReference type="PROSITE" id="PS50110"/>
    </source>
</evidence>
<feature type="domain" description="HTH luxR-type" evidence="7">
    <location>
        <begin position="195"/>
        <end position="260"/>
    </location>
</feature>
<feature type="region of interest" description="Disordered" evidence="6">
    <location>
        <begin position="146"/>
        <end position="190"/>
    </location>
</feature>
<dbReference type="InterPro" id="IPR000792">
    <property type="entry name" value="Tscrpt_reg_LuxR_C"/>
</dbReference>
<dbReference type="PROSITE" id="PS50110">
    <property type="entry name" value="RESPONSE_REGULATORY"/>
    <property type="match status" value="1"/>
</dbReference>
<dbReference type="InterPro" id="IPR016032">
    <property type="entry name" value="Sig_transdc_resp-reg_C-effctor"/>
</dbReference>
<dbReference type="InterPro" id="IPR039420">
    <property type="entry name" value="WalR-like"/>
</dbReference>
<evidence type="ECO:0000313" key="9">
    <source>
        <dbReference type="EMBL" id="SMY13290.1"/>
    </source>
</evidence>
<dbReference type="Pfam" id="PF00072">
    <property type="entry name" value="Response_reg"/>
    <property type="match status" value="1"/>
</dbReference>
<dbReference type="GO" id="GO:0000160">
    <property type="term" value="P:phosphorelay signal transduction system"/>
    <property type="evidence" value="ECO:0007669"/>
    <property type="project" value="InterPro"/>
</dbReference>
<dbReference type="PROSITE" id="PS00622">
    <property type="entry name" value="HTH_LUXR_1"/>
    <property type="match status" value="1"/>
</dbReference>
<evidence type="ECO:0000259" key="7">
    <source>
        <dbReference type="PROSITE" id="PS50043"/>
    </source>
</evidence>
<evidence type="ECO:0000256" key="2">
    <source>
        <dbReference type="ARBA" id="ARBA00023015"/>
    </source>
</evidence>
<dbReference type="PANTHER" id="PTHR43214:SF24">
    <property type="entry name" value="TRANSCRIPTIONAL REGULATORY PROTEIN NARL-RELATED"/>
    <property type="match status" value="1"/>
</dbReference>
<dbReference type="GO" id="GO:0006355">
    <property type="term" value="P:regulation of DNA-templated transcription"/>
    <property type="evidence" value="ECO:0007669"/>
    <property type="project" value="InterPro"/>
</dbReference>
<accession>A0A2H1L928</accession>
<dbReference type="GO" id="GO:0003677">
    <property type="term" value="F:DNA binding"/>
    <property type="evidence" value="ECO:0007669"/>
    <property type="project" value="UniProtKB-KW"/>
</dbReference>
<feature type="modified residue" description="4-aspartylphosphate" evidence="5">
    <location>
        <position position="57"/>
    </location>
</feature>
<dbReference type="Gene3D" id="1.10.10.10">
    <property type="entry name" value="Winged helix-like DNA-binding domain superfamily/Winged helix DNA-binding domain"/>
    <property type="match status" value="1"/>
</dbReference>
<dbReference type="SMART" id="SM00448">
    <property type="entry name" value="REC"/>
    <property type="match status" value="1"/>
</dbReference>
<dbReference type="CDD" id="cd06170">
    <property type="entry name" value="LuxR_C_like"/>
    <property type="match status" value="1"/>
</dbReference>
<evidence type="ECO:0000256" key="3">
    <source>
        <dbReference type="ARBA" id="ARBA00023125"/>
    </source>
</evidence>
<evidence type="ECO:0000256" key="4">
    <source>
        <dbReference type="ARBA" id="ARBA00023163"/>
    </source>
</evidence>
<organism evidence="9 10">
    <name type="scientific">Brevibacterium jeotgali</name>
    <dbReference type="NCBI Taxonomy" id="1262550"/>
    <lineage>
        <taxon>Bacteria</taxon>
        <taxon>Bacillati</taxon>
        <taxon>Actinomycetota</taxon>
        <taxon>Actinomycetes</taxon>
        <taxon>Micrococcales</taxon>
        <taxon>Brevibacteriaceae</taxon>
        <taxon>Brevibacterium</taxon>
    </lineage>
</organism>
<dbReference type="SMART" id="SM00421">
    <property type="entry name" value="HTH_LUXR"/>
    <property type="match status" value="1"/>
</dbReference>
<dbReference type="Gene3D" id="3.40.50.2300">
    <property type="match status" value="1"/>
</dbReference>
<dbReference type="SUPFAM" id="SSF52172">
    <property type="entry name" value="CheY-like"/>
    <property type="match status" value="1"/>
</dbReference>
<dbReference type="PRINTS" id="PR00038">
    <property type="entry name" value="HTHLUXR"/>
</dbReference>
<dbReference type="RefSeq" id="WP_101590174.1">
    <property type="nucleotide sequence ID" value="NZ_FXZM01000031.1"/>
</dbReference>
<gene>
    <name evidence="9" type="ORF">BJEO58_02906</name>
</gene>
<keyword evidence="10" id="KW-1185">Reference proteome</keyword>
<sequence length="264" mass="27668">MAETLRILIADDNSVVRVGLEHIIESLDGFELVATASDGAEAMEKARETSPDVCLLDVRMPGTDGIVAARELSRTSTVVMLTHSEEAEVIQAALDAGARGYVVYSELEVDNLVHNLRSVIGGSLLVSQTAAGALLADRRALHAGHRAGSATAAAPVPSPTIAEHVDDPPITSTTGSPGPETATGRVSAHAATGTGGLAPYSLSAREREIMELIAEGLTNRVIADSLFLSEKTVKNHVNHIFAKLSVASRAEAVSIWLRTVALPR</sequence>
<dbReference type="Pfam" id="PF00196">
    <property type="entry name" value="GerE"/>
    <property type="match status" value="1"/>
</dbReference>
<keyword evidence="4" id="KW-0804">Transcription</keyword>
<feature type="compositionally biased region" description="Low complexity" evidence="6">
    <location>
        <begin position="146"/>
        <end position="184"/>
    </location>
</feature>
<proteinExistence type="predicted"/>
<feature type="domain" description="Response regulatory" evidence="8">
    <location>
        <begin position="6"/>
        <end position="119"/>
    </location>
</feature>
<dbReference type="InterPro" id="IPR058245">
    <property type="entry name" value="NreC/VraR/RcsB-like_REC"/>
</dbReference>
<evidence type="ECO:0000256" key="1">
    <source>
        <dbReference type="ARBA" id="ARBA00022553"/>
    </source>
</evidence>
<dbReference type="InterPro" id="IPR011006">
    <property type="entry name" value="CheY-like_superfamily"/>
</dbReference>
<keyword evidence="3" id="KW-0238">DNA-binding</keyword>
<dbReference type="AlphaFoldDB" id="A0A2H1L928"/>
<dbReference type="EMBL" id="FXZM01000031">
    <property type="protein sequence ID" value="SMY13290.1"/>
    <property type="molecule type" value="Genomic_DNA"/>
</dbReference>
<dbReference type="SUPFAM" id="SSF46894">
    <property type="entry name" value="C-terminal effector domain of the bipartite response regulators"/>
    <property type="match status" value="1"/>
</dbReference>
<dbReference type="OrthoDB" id="9808843at2"/>
<dbReference type="InterPro" id="IPR036388">
    <property type="entry name" value="WH-like_DNA-bd_sf"/>
</dbReference>
<evidence type="ECO:0000256" key="6">
    <source>
        <dbReference type="SAM" id="MobiDB-lite"/>
    </source>
</evidence>
<name>A0A2H1L928_9MICO</name>
<keyword evidence="2" id="KW-0805">Transcription regulation</keyword>
<reference evidence="10" key="1">
    <citation type="submission" date="2017-03" db="EMBL/GenBank/DDBJ databases">
        <authorList>
            <person name="Monnet C."/>
        </authorList>
    </citation>
    <scope>NUCLEOTIDE SEQUENCE [LARGE SCALE GENOMIC DNA]</scope>
    <source>
        <strain evidence="10">SJ5-8</strain>
    </source>
</reference>
<evidence type="ECO:0000313" key="10">
    <source>
        <dbReference type="Proteomes" id="UP000234462"/>
    </source>
</evidence>
<keyword evidence="1 5" id="KW-0597">Phosphoprotein</keyword>
<dbReference type="Proteomes" id="UP000234462">
    <property type="component" value="Unassembled WGS sequence"/>
</dbReference>